<dbReference type="InterPro" id="IPR013083">
    <property type="entry name" value="Znf_RING/FYVE/PHD"/>
</dbReference>
<dbReference type="GeneID" id="85465362"/>
<gene>
    <name evidence="1" type="ORF">BDP55DRAFT_759820</name>
</gene>
<proteinExistence type="predicted"/>
<organism evidence="1 2">
    <name type="scientific">Colletotrichum godetiae</name>
    <dbReference type="NCBI Taxonomy" id="1209918"/>
    <lineage>
        <taxon>Eukaryota</taxon>
        <taxon>Fungi</taxon>
        <taxon>Dikarya</taxon>
        <taxon>Ascomycota</taxon>
        <taxon>Pezizomycotina</taxon>
        <taxon>Sordariomycetes</taxon>
        <taxon>Hypocreomycetidae</taxon>
        <taxon>Glomerellales</taxon>
        <taxon>Glomerellaceae</taxon>
        <taxon>Colletotrichum</taxon>
        <taxon>Colletotrichum acutatum species complex</taxon>
    </lineage>
</organism>
<reference evidence="1" key="1">
    <citation type="submission" date="2021-06" db="EMBL/GenBank/DDBJ databases">
        <title>Comparative genomics, transcriptomics and evolutionary studies reveal genomic signatures of adaptation to plant cell wall in hemibiotrophic fungi.</title>
        <authorList>
            <consortium name="DOE Joint Genome Institute"/>
            <person name="Baroncelli R."/>
            <person name="Diaz J.F."/>
            <person name="Benocci T."/>
            <person name="Peng M."/>
            <person name="Battaglia E."/>
            <person name="Haridas S."/>
            <person name="Andreopoulos W."/>
            <person name="Labutti K."/>
            <person name="Pangilinan J."/>
            <person name="Floch G.L."/>
            <person name="Makela M.R."/>
            <person name="Henrissat B."/>
            <person name="Grigoriev I.V."/>
            <person name="Crouch J.A."/>
            <person name="De Vries R.P."/>
            <person name="Sukno S.A."/>
            <person name="Thon M.R."/>
        </authorList>
    </citation>
    <scope>NUCLEOTIDE SEQUENCE</scope>
    <source>
        <strain evidence="1">CBS 193.32</strain>
    </source>
</reference>
<dbReference type="RefSeq" id="XP_060433171.1">
    <property type="nucleotide sequence ID" value="XM_060580836.1"/>
</dbReference>
<sequence>MCINLWRRYYCTKPSGYTTNDGETKRHPLPDGRIHGHRLVKEEDNVYRENTERDFQEVPHGKLIHWVNNLVRCAHLHAKDCTTGRCRGGLIQIMDGECYFCTGNIDAYFESPDEVLQSIPADNKVPGPGANLSIIHTHDFIVYRENYLRQLLRLTLTVLSKPFPVEAETRQWEMEISSSWPEIWCKLLRSHIGHGVFYCQCKPMNEEWRVNPALAVRKNEATYILENMVNRTDSEGTLEAFAEEISGQVFDEEEEVWDHVMGPTDRALQLESLHDDPRDWPGHQMAFVALSHDTYSRRMFKLKERAERARDAISDRGSEESQKHPSSAYWHSHKMPWLGKEDWSRTVWRRYYFLCWLYNFLALDAGLDEDIMMYLGGGLLAVLNPWPNPHFIPHASHPDYLTLDNDLAAYDLVQECVYWVEHHWPIVPHSFDTVDHFRNMLEKGQNIIYAIERNTALALADMRSRNRSADARTHKYSVLPEQAVADGTPNCNICMSGWEEYPNHEPVMLPCCSQYVGRKCLKSWLALRDLRGAPEGRQETEQTWAAQFSCPLCRQKIGPHFSPNIRQGGMVETRDYSFYGGLRDYANPEGYWDNRPAQWGA</sequence>
<dbReference type="SUPFAM" id="SSF57850">
    <property type="entry name" value="RING/U-box"/>
    <property type="match status" value="1"/>
</dbReference>
<evidence type="ECO:0000313" key="2">
    <source>
        <dbReference type="Proteomes" id="UP001224890"/>
    </source>
</evidence>
<keyword evidence="2" id="KW-1185">Reference proteome</keyword>
<comment type="caution">
    <text evidence="1">The sequence shown here is derived from an EMBL/GenBank/DDBJ whole genome shotgun (WGS) entry which is preliminary data.</text>
</comment>
<protein>
    <recommendedName>
        <fullName evidence="3">RING-type domain-containing protein</fullName>
    </recommendedName>
</protein>
<dbReference type="EMBL" id="JAHMHR010000008">
    <property type="protein sequence ID" value="KAK1689476.1"/>
    <property type="molecule type" value="Genomic_DNA"/>
</dbReference>
<dbReference type="Gene3D" id="3.30.40.10">
    <property type="entry name" value="Zinc/RING finger domain, C3HC4 (zinc finger)"/>
    <property type="match status" value="1"/>
</dbReference>
<name>A0AAJ0AUZ7_9PEZI</name>
<dbReference type="AlphaFoldDB" id="A0AAJ0AUZ7"/>
<accession>A0AAJ0AUZ7</accession>
<evidence type="ECO:0000313" key="1">
    <source>
        <dbReference type="EMBL" id="KAK1689476.1"/>
    </source>
</evidence>
<evidence type="ECO:0008006" key="3">
    <source>
        <dbReference type="Google" id="ProtNLM"/>
    </source>
</evidence>
<dbReference type="Proteomes" id="UP001224890">
    <property type="component" value="Unassembled WGS sequence"/>
</dbReference>